<keyword evidence="3" id="KW-1185">Reference proteome</keyword>
<dbReference type="EMBL" id="JAFVMF010000022">
    <property type="protein sequence ID" value="MBO1361419.1"/>
    <property type="molecule type" value="Genomic_DNA"/>
</dbReference>
<evidence type="ECO:0000313" key="2">
    <source>
        <dbReference type="EMBL" id="MBO1361419.1"/>
    </source>
</evidence>
<dbReference type="InterPro" id="IPR055247">
    <property type="entry name" value="InsJ-like_HTH"/>
</dbReference>
<evidence type="ECO:0000313" key="3">
    <source>
        <dbReference type="Proteomes" id="UP000664771"/>
    </source>
</evidence>
<sequence length="103" mass="11273">MSRPLRHHPRIAEIDAALLSGARVPDIAARFGTAEQSLYRRVRRLRADGASRLVSAAGALRDRLIRAASDDAFPASDLAALSAELRHVERMIQTERNRGDAAC</sequence>
<proteinExistence type="predicted"/>
<evidence type="ECO:0000259" key="1">
    <source>
        <dbReference type="Pfam" id="PF13518"/>
    </source>
</evidence>
<reference evidence="2 3" key="1">
    <citation type="submission" date="2021-03" db="EMBL/GenBank/DDBJ databases">
        <title>The complete genome sequence of Acetobacter sacchari TBRC 11175.</title>
        <authorList>
            <person name="Charoenyingcharoen P."/>
            <person name="Yukphan P."/>
        </authorList>
    </citation>
    <scope>NUCLEOTIDE SEQUENCE [LARGE SCALE GENOMIC DNA]</scope>
    <source>
        <strain evidence="2 3">TBRC 11175</strain>
    </source>
</reference>
<accession>A0ABS3LZS1</accession>
<dbReference type="RefSeq" id="WP_207883142.1">
    <property type="nucleotide sequence ID" value="NZ_JAFVMF010000022.1"/>
</dbReference>
<name>A0ABS3LZS1_9PROT</name>
<comment type="caution">
    <text evidence="2">The sequence shown here is derived from an EMBL/GenBank/DDBJ whole genome shotgun (WGS) entry which is preliminary data.</text>
</comment>
<protein>
    <submittedName>
        <fullName evidence="2">Helix-turn-helix domain-containing protein</fullName>
    </submittedName>
</protein>
<dbReference type="Pfam" id="PF13518">
    <property type="entry name" value="HTH_28"/>
    <property type="match status" value="1"/>
</dbReference>
<feature type="domain" description="Insertion element IS150 protein InsJ-like helix-turn-helix" evidence="1">
    <location>
        <begin position="17"/>
        <end position="54"/>
    </location>
</feature>
<dbReference type="Proteomes" id="UP000664771">
    <property type="component" value="Unassembled WGS sequence"/>
</dbReference>
<organism evidence="2 3">
    <name type="scientific">Acetobacter sacchari</name>
    <dbReference type="NCBI Taxonomy" id="2661687"/>
    <lineage>
        <taxon>Bacteria</taxon>
        <taxon>Pseudomonadati</taxon>
        <taxon>Pseudomonadota</taxon>
        <taxon>Alphaproteobacteria</taxon>
        <taxon>Acetobacterales</taxon>
        <taxon>Acetobacteraceae</taxon>
        <taxon>Acetobacter</taxon>
    </lineage>
</organism>
<gene>
    <name evidence="2" type="ORF">J2D73_16665</name>
</gene>